<evidence type="ECO:0000256" key="1">
    <source>
        <dbReference type="SAM" id="MobiDB-lite"/>
    </source>
</evidence>
<feature type="domain" description="UspA" evidence="2">
    <location>
        <begin position="326"/>
        <end position="466"/>
    </location>
</feature>
<dbReference type="Pfam" id="PF00582">
    <property type="entry name" value="Usp"/>
    <property type="match status" value="1"/>
</dbReference>
<gene>
    <name evidence="3" type="ORF">J8A68_000286</name>
</gene>
<evidence type="ECO:0000313" key="3">
    <source>
        <dbReference type="EMBL" id="KAG7666174.1"/>
    </source>
</evidence>
<proteinExistence type="predicted"/>
<organism evidence="3 4">
    <name type="scientific">[Candida] subhashii</name>
    <dbReference type="NCBI Taxonomy" id="561895"/>
    <lineage>
        <taxon>Eukaryota</taxon>
        <taxon>Fungi</taxon>
        <taxon>Dikarya</taxon>
        <taxon>Ascomycota</taxon>
        <taxon>Saccharomycotina</taxon>
        <taxon>Pichiomycetes</taxon>
        <taxon>Debaryomycetaceae</taxon>
        <taxon>Spathaspora</taxon>
    </lineage>
</organism>
<evidence type="ECO:0000259" key="2">
    <source>
        <dbReference type="Pfam" id="PF00582"/>
    </source>
</evidence>
<feature type="compositionally biased region" description="Basic and acidic residues" evidence="1">
    <location>
        <begin position="58"/>
        <end position="83"/>
    </location>
</feature>
<feature type="region of interest" description="Disordered" evidence="1">
    <location>
        <begin position="57"/>
        <end position="102"/>
    </location>
</feature>
<dbReference type="Proteomes" id="UP000694255">
    <property type="component" value="Unassembled WGS sequence"/>
</dbReference>
<dbReference type="AlphaFoldDB" id="A0A8J5QU20"/>
<feature type="region of interest" description="Disordered" evidence="1">
    <location>
        <begin position="17"/>
        <end position="43"/>
    </location>
</feature>
<comment type="caution">
    <text evidence="3">The sequence shown here is derived from an EMBL/GenBank/DDBJ whole genome shotgun (WGS) entry which is preliminary data.</text>
</comment>
<feature type="compositionally biased region" description="Polar residues" evidence="1">
    <location>
        <begin position="217"/>
        <end position="232"/>
    </location>
</feature>
<protein>
    <recommendedName>
        <fullName evidence="2">UspA domain-containing protein</fullName>
    </recommendedName>
</protein>
<feature type="region of interest" description="Disordered" evidence="1">
    <location>
        <begin position="211"/>
        <end position="265"/>
    </location>
</feature>
<reference evidence="3 4" key="1">
    <citation type="journal article" date="2021" name="DNA Res.">
        <title>Genome analysis of Candida subhashii reveals its hybrid nature and dual mitochondrial genome conformations.</title>
        <authorList>
            <person name="Mixao V."/>
            <person name="Hegedusova E."/>
            <person name="Saus E."/>
            <person name="Pryszcz L.P."/>
            <person name="Cillingova A."/>
            <person name="Nosek J."/>
            <person name="Gabaldon T."/>
        </authorList>
    </citation>
    <scope>NUCLEOTIDE SEQUENCE [LARGE SCALE GENOMIC DNA]</scope>
    <source>
        <strain evidence="3 4">CBS 10753</strain>
    </source>
</reference>
<dbReference type="OrthoDB" id="992776at2759"/>
<keyword evidence="4" id="KW-1185">Reference proteome</keyword>
<dbReference type="RefSeq" id="XP_049266406.1">
    <property type="nucleotide sequence ID" value="XM_049406682.1"/>
</dbReference>
<evidence type="ECO:0000313" key="4">
    <source>
        <dbReference type="Proteomes" id="UP000694255"/>
    </source>
</evidence>
<name>A0A8J5QU20_9ASCO</name>
<dbReference type="InterPro" id="IPR006016">
    <property type="entry name" value="UspA"/>
</dbReference>
<dbReference type="EMBL" id="JAGSYN010000036">
    <property type="protein sequence ID" value="KAG7666174.1"/>
    <property type="molecule type" value="Genomic_DNA"/>
</dbReference>
<sequence length="497" mass="55430">MADFKARLEAEKLAIMQQSIVRGRSLSPSAGGGGTSRSSSVSNEDFNKELKWAITNHDPSERLIRKKRDGDATGEDEDHHEQQLWENEVSEEEHISDDDSNDKFQYDNTGNILPNYACQDDKINEISSILENSNLNDNATIKRLEELTASERAFAAAKNAGTAIDKEQLNKLASDKHKLLGYDSLNLERAEQDAFARRQKLENYQAYRRKIIDQQEHNSPSPARDTTLSPTRDSAAPAAGAAAGQQPPSSEGTTTDGGEGPDGEFIIPYTSAVEDKLDSEFASQLNETIKEGEIDSNKSHSRVIQTITRGNFFQLINPKIKPKMFLLCMDFSPESIFALEWSLGTVLVDGSVLFIIYVIEDNDTNHNLKANTQNENDREQHRLSMLNKAKQQVLNLLKLTKLQIHIVIEVIHHPIPRHLILEFIDNLQPTLVIVGSKGQSAIKGVLLGSLSNYLVTKSTVPVMVVREKLKKINRFKSGSSVFSNNIRPLTLSEARID</sequence>
<dbReference type="CDD" id="cd23659">
    <property type="entry name" value="USP_At3g01520-like"/>
    <property type="match status" value="1"/>
</dbReference>
<accession>A0A8J5QU20</accession>
<dbReference type="PANTHER" id="PTHR46100">
    <property type="entry name" value="IMP2'P"/>
    <property type="match status" value="1"/>
</dbReference>
<feature type="compositionally biased region" description="Acidic residues" evidence="1">
    <location>
        <begin position="88"/>
        <end position="100"/>
    </location>
</feature>
<dbReference type="PANTHER" id="PTHR46100:SF4">
    <property type="entry name" value="USPA DOMAIN-CONTAINING PROTEIN"/>
    <property type="match status" value="1"/>
</dbReference>
<dbReference type="GeneID" id="73467087"/>
<feature type="compositionally biased region" description="Low complexity" evidence="1">
    <location>
        <begin position="234"/>
        <end position="254"/>
    </location>
</feature>